<dbReference type="InterPro" id="IPR024826">
    <property type="entry name" value="DNA_pol_delta/II_ssu"/>
</dbReference>
<dbReference type="Proteomes" id="UP001527925">
    <property type="component" value="Unassembled WGS sequence"/>
</dbReference>
<proteinExistence type="inferred from homology"/>
<name>A0ABR4ND88_9FUNG</name>
<dbReference type="Gene3D" id="3.60.21.50">
    <property type="match status" value="1"/>
</dbReference>
<evidence type="ECO:0000256" key="3">
    <source>
        <dbReference type="SAM" id="MobiDB-lite"/>
    </source>
</evidence>
<feature type="domain" description="DNA polymerase delta subunit OB-fold" evidence="5">
    <location>
        <begin position="37"/>
        <end position="170"/>
    </location>
</feature>
<comment type="similarity">
    <text evidence="1">Belongs to the DNA polymerase delta/II small subunit family.</text>
</comment>
<gene>
    <name evidence="6" type="primary">cdc1</name>
    <name evidence="6" type="ORF">HK105_202778</name>
</gene>
<accession>A0ABR4ND88</accession>
<dbReference type="EMBL" id="JADGIZ020000010">
    <property type="protein sequence ID" value="KAL2917497.1"/>
    <property type="molecule type" value="Genomic_DNA"/>
</dbReference>
<protein>
    <submittedName>
        <fullName evidence="6">DNA polymerase delta small subunit Cdc1</fullName>
    </submittedName>
</protein>
<evidence type="ECO:0000313" key="6">
    <source>
        <dbReference type="EMBL" id="KAL2917497.1"/>
    </source>
</evidence>
<dbReference type="InterPro" id="IPR040663">
    <property type="entry name" value="DNA_pol_D_N"/>
</dbReference>
<reference evidence="6 7" key="1">
    <citation type="submission" date="2023-09" db="EMBL/GenBank/DDBJ databases">
        <title>Pangenome analysis of Batrachochytrium dendrobatidis and related Chytrids.</title>
        <authorList>
            <person name="Yacoub M.N."/>
            <person name="Stajich J.E."/>
            <person name="James T.Y."/>
        </authorList>
    </citation>
    <scope>NUCLEOTIDE SEQUENCE [LARGE SCALE GENOMIC DNA]</scope>
    <source>
        <strain evidence="6 7">JEL0888</strain>
    </source>
</reference>
<dbReference type="InterPro" id="IPR007185">
    <property type="entry name" value="DNA_pol_a/d/e_bsu"/>
</dbReference>
<evidence type="ECO:0000259" key="4">
    <source>
        <dbReference type="Pfam" id="PF04042"/>
    </source>
</evidence>
<comment type="caution">
    <text evidence="6">The sequence shown here is derived from an EMBL/GenBank/DDBJ whole genome shotgun (WGS) entry which is preliminary data.</text>
</comment>
<organism evidence="6 7">
    <name type="scientific">Polyrhizophydium stewartii</name>
    <dbReference type="NCBI Taxonomy" id="2732419"/>
    <lineage>
        <taxon>Eukaryota</taxon>
        <taxon>Fungi</taxon>
        <taxon>Fungi incertae sedis</taxon>
        <taxon>Chytridiomycota</taxon>
        <taxon>Chytridiomycota incertae sedis</taxon>
        <taxon>Chytridiomycetes</taxon>
        <taxon>Rhizophydiales</taxon>
        <taxon>Rhizophydiales incertae sedis</taxon>
        <taxon>Polyrhizophydium</taxon>
    </lineage>
</organism>
<dbReference type="Pfam" id="PF04042">
    <property type="entry name" value="DNA_pol_E_B"/>
    <property type="match status" value="1"/>
</dbReference>
<dbReference type="Gene3D" id="2.40.50.430">
    <property type="match status" value="1"/>
</dbReference>
<keyword evidence="7" id="KW-1185">Reference proteome</keyword>
<feature type="domain" description="DNA polymerase alpha/delta/epsilon subunit B" evidence="4">
    <location>
        <begin position="195"/>
        <end position="449"/>
    </location>
</feature>
<sequence>MLRPQAADSTEHSLERRRVRVDRSGAFALASTDLGSQYASLYFTRLNLLRPRVLAAARARWADSLDNPPECVQRILNVQVGVPSYVVGTVFVDMPNKPNILKDIAKEGWTVFPEARETYTSDNDTVLLEDESGRIALTGEIVRTTVFVTGIVIGLLGYETEDGEFHVLDVCYPSFEPQPSMPAAPTQADEHGPWVALVSGLNLGSQGHMDMRHELLLDFLTGESGTAKDQRAASQIAHVLVCGNLMAPMQKPLDPRSRGRSKPAVLHGGVGRATQAPGQTPAGAGSNSGTEPAGQASASASTEAAMGGFDPLSIATADTFLAELSASIPVDVMPGPSDPTTSFLPQRPIHASLFHQASRASSLHMLPNPCALAVDGVMFLGEAGQVLDDLGRSTRVARGLELASEVLKWGHLAPTAPDTLWCAPFTDTDPLVIGTRPHVLFVGNQPRFETALVELPAAGGGHALSQPDESQQARAGRKEATRVVLVPSFAATGTIVMLHLRTLQTKTVEFGTAL</sequence>
<dbReference type="Pfam" id="PF18018">
    <property type="entry name" value="DNA_pol_D_N"/>
    <property type="match status" value="1"/>
</dbReference>
<feature type="region of interest" description="Disordered" evidence="3">
    <location>
        <begin position="250"/>
        <end position="302"/>
    </location>
</feature>
<dbReference type="PANTHER" id="PTHR10416:SF0">
    <property type="entry name" value="DNA POLYMERASE DELTA SUBUNIT 2"/>
    <property type="match status" value="1"/>
</dbReference>
<dbReference type="PANTHER" id="PTHR10416">
    <property type="entry name" value="DNA POLYMERASE DELTA SUBUNIT 2"/>
    <property type="match status" value="1"/>
</dbReference>
<keyword evidence="2" id="KW-0235">DNA replication</keyword>
<evidence type="ECO:0000313" key="7">
    <source>
        <dbReference type="Proteomes" id="UP001527925"/>
    </source>
</evidence>
<evidence type="ECO:0000256" key="2">
    <source>
        <dbReference type="ARBA" id="ARBA00022705"/>
    </source>
</evidence>
<feature type="compositionally biased region" description="Polar residues" evidence="3">
    <location>
        <begin position="285"/>
        <end position="302"/>
    </location>
</feature>
<evidence type="ECO:0000256" key="1">
    <source>
        <dbReference type="ARBA" id="ARBA00006035"/>
    </source>
</evidence>
<evidence type="ECO:0000259" key="5">
    <source>
        <dbReference type="Pfam" id="PF18018"/>
    </source>
</evidence>